<name>A0A1A8XIX8_9PROT</name>
<evidence type="ECO:0000313" key="3">
    <source>
        <dbReference type="Proteomes" id="UP000199169"/>
    </source>
</evidence>
<keyword evidence="3" id="KW-1185">Reference proteome</keyword>
<dbReference type="Pfam" id="PF10962">
    <property type="entry name" value="DUF2764"/>
    <property type="match status" value="1"/>
</dbReference>
<proteinExistence type="predicted"/>
<accession>A0A1A8XIX8</accession>
<feature type="compositionally biased region" description="Basic and acidic residues" evidence="1">
    <location>
        <begin position="178"/>
        <end position="188"/>
    </location>
</feature>
<dbReference type="RefSeq" id="WP_186406378.1">
    <property type="nucleotide sequence ID" value="NZ_FLQX01000094.1"/>
</dbReference>
<dbReference type="EMBL" id="FLQX01000094">
    <property type="protein sequence ID" value="SBT05144.1"/>
    <property type="molecule type" value="Genomic_DNA"/>
</dbReference>
<dbReference type="Proteomes" id="UP000199169">
    <property type="component" value="Unassembled WGS sequence"/>
</dbReference>
<dbReference type="STRING" id="1860102.ACCAA_20184"/>
<organism evidence="2 3">
    <name type="scientific">Candidatus Accumulibacter aalborgensis</name>
    <dbReference type="NCBI Taxonomy" id="1860102"/>
    <lineage>
        <taxon>Bacteria</taxon>
        <taxon>Pseudomonadati</taxon>
        <taxon>Pseudomonadota</taxon>
        <taxon>Betaproteobacteria</taxon>
        <taxon>Candidatus Accumulibacter</taxon>
    </lineage>
</organism>
<evidence type="ECO:0000256" key="1">
    <source>
        <dbReference type="SAM" id="MobiDB-lite"/>
    </source>
</evidence>
<dbReference type="AlphaFoldDB" id="A0A1A8XIX8"/>
<sequence length="199" mass="22171">MPYHYLVASLPMLFFGDQNPFSAREFLSRCVGVLKTEHLAILEAVLHGQSVVGNAFAMTWAARETQVRNAVARFRAMRLGVDSQAFQRPHAGFDVGLAQAVTDALAQHTPLEREQALDRCRWSIADELALADPFGFGTILAFAVKLRITERWTGLTEATGQRKVEEFIEAMTKPQDPAAKRSDPEARRRPAGTRKMSET</sequence>
<feature type="region of interest" description="Disordered" evidence="1">
    <location>
        <begin position="170"/>
        <end position="199"/>
    </location>
</feature>
<protein>
    <submittedName>
        <fullName evidence="2">Uncharacterized protein</fullName>
    </submittedName>
</protein>
<dbReference type="InterPro" id="IPR024492">
    <property type="entry name" value="DUF2764"/>
</dbReference>
<gene>
    <name evidence="2" type="ORF">ACCAA_20184</name>
</gene>
<reference evidence="2 3" key="1">
    <citation type="submission" date="2016-06" db="EMBL/GenBank/DDBJ databases">
        <authorList>
            <person name="Kjaerup R.B."/>
            <person name="Dalgaard T.S."/>
            <person name="Juul-Madsen H.R."/>
        </authorList>
    </citation>
    <scope>NUCLEOTIDE SEQUENCE [LARGE SCALE GENOMIC DNA]</scope>
    <source>
        <strain evidence="2">3</strain>
    </source>
</reference>
<evidence type="ECO:0000313" key="2">
    <source>
        <dbReference type="EMBL" id="SBT05144.1"/>
    </source>
</evidence>